<evidence type="ECO:0000313" key="2">
    <source>
        <dbReference type="EMBL" id="TCD63151.1"/>
    </source>
</evidence>
<dbReference type="Proteomes" id="UP000292702">
    <property type="component" value="Unassembled WGS sequence"/>
</dbReference>
<dbReference type="EMBL" id="RWJN01000319">
    <property type="protein sequence ID" value="TCD63151.1"/>
    <property type="molecule type" value="Genomic_DNA"/>
</dbReference>
<comment type="caution">
    <text evidence="2">The sequence shown here is derived from an EMBL/GenBank/DDBJ whole genome shotgun (WGS) entry which is preliminary data.</text>
</comment>
<gene>
    <name evidence="2" type="ORF">EIP91_005910</name>
</gene>
<organism evidence="2 3">
    <name type="scientific">Steccherinum ochraceum</name>
    <dbReference type="NCBI Taxonomy" id="92696"/>
    <lineage>
        <taxon>Eukaryota</taxon>
        <taxon>Fungi</taxon>
        <taxon>Dikarya</taxon>
        <taxon>Basidiomycota</taxon>
        <taxon>Agaricomycotina</taxon>
        <taxon>Agaricomycetes</taxon>
        <taxon>Polyporales</taxon>
        <taxon>Steccherinaceae</taxon>
        <taxon>Steccherinum</taxon>
    </lineage>
</organism>
<proteinExistence type="predicted"/>
<protein>
    <submittedName>
        <fullName evidence="2">Uncharacterized protein</fullName>
    </submittedName>
</protein>
<keyword evidence="3" id="KW-1185">Reference proteome</keyword>
<dbReference type="AlphaFoldDB" id="A0A4R0R6I8"/>
<evidence type="ECO:0000313" key="3">
    <source>
        <dbReference type="Proteomes" id="UP000292702"/>
    </source>
</evidence>
<accession>A0A4R0R6I8</accession>
<evidence type="ECO:0000256" key="1">
    <source>
        <dbReference type="SAM" id="MobiDB-lite"/>
    </source>
</evidence>
<feature type="region of interest" description="Disordered" evidence="1">
    <location>
        <begin position="228"/>
        <end position="251"/>
    </location>
</feature>
<name>A0A4R0R6I8_9APHY</name>
<reference evidence="2 3" key="1">
    <citation type="submission" date="2018-11" db="EMBL/GenBank/DDBJ databases">
        <title>Genome assembly of Steccherinum ochraceum LE-BIN_3174, the white-rot fungus of the Steccherinaceae family (The Residual Polyporoid clade, Polyporales, Basidiomycota).</title>
        <authorList>
            <person name="Fedorova T.V."/>
            <person name="Glazunova O.A."/>
            <person name="Landesman E.O."/>
            <person name="Moiseenko K.V."/>
            <person name="Psurtseva N.V."/>
            <person name="Savinova O.S."/>
            <person name="Shakhova N.V."/>
            <person name="Tyazhelova T.V."/>
            <person name="Vasina D.V."/>
        </authorList>
    </citation>
    <scope>NUCLEOTIDE SEQUENCE [LARGE SCALE GENOMIC DNA]</scope>
    <source>
        <strain evidence="2 3">LE-BIN_3174</strain>
    </source>
</reference>
<sequence length="251" mass="27568">MSGQSLIIPPDVQERTDFDIHMPSLLELRTLIMKGLSRKWSMFVETRIFQWLKLHSPIERKKSSRNCAMKAVAHGSINVGGSRQYLLHCLRESDRPFEGLSLAVPTSLSLPPLHAHTMAVDQSLLPLSIAVGSVKAFERSVGAPLDQRVITTEDLRSAALSRCDSTRRRSEHSYLQPSSNIHLRSSADSILQDICVASRVKIQYAKPQLFVICPARSPAEPATLLHDSSLVDPTSAPGSLDSGHESPVTAS</sequence>